<dbReference type="FunFam" id="3.40.50.300:FF:000025">
    <property type="entry name" value="ATP-dependent Clp protease subunit"/>
    <property type="match status" value="1"/>
</dbReference>
<dbReference type="Pfam" id="PF07724">
    <property type="entry name" value="AAA_2"/>
    <property type="match status" value="1"/>
</dbReference>
<dbReference type="GO" id="GO:0042026">
    <property type="term" value="P:protein refolding"/>
    <property type="evidence" value="ECO:0007669"/>
    <property type="project" value="UniProtKB-UniRule"/>
</dbReference>
<proteinExistence type="inferred from homology"/>
<gene>
    <name evidence="11 13" type="primary">clpB</name>
    <name evidence="13" type="ORF">GMST_21210</name>
</gene>
<evidence type="ECO:0000256" key="1">
    <source>
        <dbReference type="ARBA" id="ARBA00008675"/>
    </source>
</evidence>
<dbReference type="Pfam" id="PF02861">
    <property type="entry name" value="Clp_N"/>
    <property type="match status" value="1"/>
</dbReference>
<evidence type="ECO:0000256" key="9">
    <source>
        <dbReference type="PROSITE-ProRule" id="PRU01251"/>
    </source>
</evidence>
<dbReference type="Gene3D" id="1.10.1780.10">
    <property type="entry name" value="Clp, N-terminal domain"/>
    <property type="match status" value="1"/>
</dbReference>
<protein>
    <recommendedName>
        <fullName evidence="2 11">Chaperone protein ClpB</fullName>
    </recommendedName>
</protein>
<accession>A0A6V8MIL9</accession>
<comment type="similarity">
    <text evidence="1 10">Belongs to the ClpA/ClpB family.</text>
</comment>
<dbReference type="InterPro" id="IPR004176">
    <property type="entry name" value="Clp_R_N"/>
</dbReference>
<dbReference type="GO" id="GO:0005737">
    <property type="term" value="C:cytoplasm"/>
    <property type="evidence" value="ECO:0007669"/>
    <property type="project" value="UniProtKB-SubCell"/>
</dbReference>
<dbReference type="InterPro" id="IPR003593">
    <property type="entry name" value="AAA+_ATPase"/>
</dbReference>
<comment type="function">
    <text evidence="11">Part of a stress-induced multi-chaperone system, it is involved in the recovery of the cell from heat-induced damage, in cooperation with DnaK, DnaJ and GrpE.</text>
</comment>
<dbReference type="SUPFAM" id="SSF52540">
    <property type="entry name" value="P-loop containing nucleoside triphosphate hydrolases"/>
    <property type="match status" value="2"/>
</dbReference>
<dbReference type="CDD" id="cd00009">
    <property type="entry name" value="AAA"/>
    <property type="match status" value="1"/>
</dbReference>
<dbReference type="PRINTS" id="PR00300">
    <property type="entry name" value="CLPPROTEASEA"/>
</dbReference>
<evidence type="ECO:0000256" key="11">
    <source>
        <dbReference type="RuleBase" id="RU362034"/>
    </source>
</evidence>
<dbReference type="GO" id="GO:0005524">
    <property type="term" value="F:ATP binding"/>
    <property type="evidence" value="ECO:0007669"/>
    <property type="project" value="UniProtKB-UniRule"/>
</dbReference>
<comment type="caution">
    <text evidence="13">The sequence shown here is derived from an EMBL/GenBank/DDBJ whole genome shotgun (WGS) entry which is preliminary data.</text>
</comment>
<dbReference type="InterPro" id="IPR019489">
    <property type="entry name" value="Clp_ATPase_C"/>
</dbReference>
<dbReference type="NCBIfam" id="TIGR03346">
    <property type="entry name" value="chaperone_ClpB"/>
    <property type="match status" value="1"/>
</dbReference>
<evidence type="ECO:0000256" key="6">
    <source>
        <dbReference type="ARBA" id="ARBA00023054"/>
    </source>
</evidence>
<dbReference type="InterPro" id="IPR027417">
    <property type="entry name" value="P-loop_NTPase"/>
</dbReference>
<dbReference type="SUPFAM" id="SSF81923">
    <property type="entry name" value="Double Clp-N motif"/>
    <property type="match status" value="1"/>
</dbReference>
<dbReference type="RefSeq" id="WP_183354618.1">
    <property type="nucleotide sequence ID" value="NZ_BLXX01000005.1"/>
</dbReference>
<dbReference type="InterPro" id="IPR050130">
    <property type="entry name" value="ClpA_ClpB"/>
</dbReference>
<dbReference type="InterPro" id="IPR017730">
    <property type="entry name" value="Chaperonin_ClpB"/>
</dbReference>
<evidence type="ECO:0000313" key="14">
    <source>
        <dbReference type="Proteomes" id="UP000556026"/>
    </source>
</evidence>
<feature type="domain" description="Clp R" evidence="12">
    <location>
        <begin position="4"/>
        <end position="147"/>
    </location>
</feature>
<keyword evidence="7 10" id="KW-0143">Chaperone</keyword>
<dbReference type="PANTHER" id="PTHR11638:SF18">
    <property type="entry name" value="HEAT SHOCK PROTEIN 104"/>
    <property type="match status" value="1"/>
</dbReference>
<evidence type="ECO:0000256" key="2">
    <source>
        <dbReference type="ARBA" id="ARBA00017574"/>
    </source>
</evidence>
<evidence type="ECO:0000256" key="3">
    <source>
        <dbReference type="ARBA" id="ARBA00022737"/>
    </source>
</evidence>
<dbReference type="PROSITE" id="PS51903">
    <property type="entry name" value="CLP_R"/>
    <property type="match status" value="1"/>
</dbReference>
<evidence type="ECO:0000259" key="12">
    <source>
        <dbReference type="PROSITE" id="PS51903"/>
    </source>
</evidence>
<evidence type="ECO:0000313" key="13">
    <source>
        <dbReference type="EMBL" id="GFO59796.1"/>
    </source>
</evidence>
<dbReference type="SMART" id="SM00382">
    <property type="entry name" value="AAA"/>
    <property type="match status" value="2"/>
</dbReference>
<dbReference type="SMART" id="SM01086">
    <property type="entry name" value="ClpB_D2-small"/>
    <property type="match status" value="1"/>
</dbReference>
<dbReference type="InterPro" id="IPR003959">
    <property type="entry name" value="ATPase_AAA_core"/>
</dbReference>
<evidence type="ECO:0000256" key="5">
    <source>
        <dbReference type="ARBA" id="ARBA00022840"/>
    </source>
</evidence>
<evidence type="ECO:0000256" key="10">
    <source>
        <dbReference type="RuleBase" id="RU004432"/>
    </source>
</evidence>
<organism evidence="13 14">
    <name type="scientific">Geomonas silvestris</name>
    <dbReference type="NCBI Taxonomy" id="2740184"/>
    <lineage>
        <taxon>Bacteria</taxon>
        <taxon>Pseudomonadati</taxon>
        <taxon>Thermodesulfobacteriota</taxon>
        <taxon>Desulfuromonadia</taxon>
        <taxon>Geobacterales</taxon>
        <taxon>Geobacteraceae</taxon>
        <taxon>Geomonas</taxon>
    </lineage>
</organism>
<sequence length="863" mass="96024">MIRPDKMTVKTQEALAASQEKASALSAGSIEPDHLLAALLDQEGGFVPELLKKIGVPLPQLRENLEAGLKRLPQVSGAAQVGISGALNRVLDQAQKEADAMRDSFVSTEHLLLALVGAKEVPCARLLANYGVTRDAVLSALKALRGDEAVTDQDPEQKYQALAKYARDLTELARRGKLDPVIGRDDEIRRVIQVLSRRSKNNPVLIGEPGVGKTAIVEGLAQRIVSGDVPETLRDKQLLALDMGALIAGAKYRGEFEDRLKAVIKEVEKAEGKIILFIDELHTLVGAGAAEGAMDASNMLKPALARGELHCIGATTLNEYRKHIEKDAALERRFQQVYTGEPSVADTISILRGLKEKYETFHGIRIKDSAIIAAATLSDRYITDRFLPDKAIDLIDEAASRLRIEIDSKPTEIDEVDRRIIQLKIEEQALLREKDPHAQERLKKLVDELEQLKAQSANLKNHWQQEKDILKEQSSLKQRIEQLKDEAKIAEREGKLARTAEIRYGEIPAIEKQVAEKTQLLEEIQKEGKMLPEEVDDEMIAEIVAKWTGIPVNRMLESESEKLVHMEERLKSRVVGQDDALTLVANAVRRARSGLSDPNRPIGSFIFLGPTGVGKTETARALAQFLFDDDQAIVRIDMSEYQEKHTVARLIGAPPGYVGFEEGGQLTEAVRRRPYCIVLFDEIEKAHPEVFNVLLQVLDDGRLTDGQGRTVDFKNSVIIMTSNLGSQWIQQYATDFPRMQANVMETLKEHFKPEFLNRVDEIVIYRALPLEQIKEIVVIQLGSLTKRLEEKGIQLLVTDRAREVLAQEGYDPAYGARPLKRALQRKIQDPLALMLLEGQFVSGDAVQVDAAPGGDSLVIKKKE</sequence>
<evidence type="ECO:0000256" key="7">
    <source>
        <dbReference type="ARBA" id="ARBA00023186"/>
    </source>
</evidence>
<keyword evidence="6 11" id="KW-0175">Coiled coil</keyword>
<dbReference type="FunFam" id="3.40.50.300:FF:000010">
    <property type="entry name" value="Chaperone clpB 1, putative"/>
    <property type="match status" value="1"/>
</dbReference>
<dbReference type="FunFam" id="1.10.8.60:FF:000017">
    <property type="entry name" value="ATP-dependent chaperone ClpB"/>
    <property type="match status" value="1"/>
</dbReference>
<feature type="coiled-coil region" evidence="11">
    <location>
        <begin position="413"/>
        <end position="527"/>
    </location>
</feature>
<dbReference type="PROSITE" id="PS00871">
    <property type="entry name" value="CLPAB_2"/>
    <property type="match status" value="1"/>
</dbReference>
<keyword evidence="14" id="KW-1185">Reference proteome</keyword>
<dbReference type="Pfam" id="PF10431">
    <property type="entry name" value="ClpB_D2-small"/>
    <property type="match status" value="1"/>
</dbReference>
<keyword evidence="3 9" id="KW-0677">Repeat</keyword>
<reference evidence="14" key="1">
    <citation type="submission" date="2020-06" db="EMBL/GenBank/DDBJ databases">
        <title>Draft genomic sequence of Geomonas sp. Red330.</title>
        <authorList>
            <person name="Itoh H."/>
            <person name="Zhenxing X."/>
            <person name="Ushijima N."/>
            <person name="Masuda Y."/>
            <person name="Shiratori Y."/>
            <person name="Senoo K."/>
        </authorList>
    </citation>
    <scope>NUCLEOTIDE SEQUENCE [LARGE SCALE GENOMIC DNA]</scope>
    <source>
        <strain evidence="14">Red330</strain>
    </source>
</reference>
<dbReference type="GO" id="GO:0034605">
    <property type="term" value="P:cellular response to heat"/>
    <property type="evidence" value="ECO:0007669"/>
    <property type="project" value="TreeGrafter"/>
</dbReference>
<dbReference type="AlphaFoldDB" id="A0A6V8MIL9"/>
<dbReference type="Pfam" id="PF00004">
    <property type="entry name" value="AAA"/>
    <property type="match status" value="1"/>
</dbReference>
<keyword evidence="5 10" id="KW-0067">ATP-binding</keyword>
<evidence type="ECO:0000256" key="4">
    <source>
        <dbReference type="ARBA" id="ARBA00022741"/>
    </source>
</evidence>
<keyword evidence="4 10" id="KW-0547">Nucleotide-binding</keyword>
<name>A0A6V8MIL9_9BACT</name>
<keyword evidence="11" id="KW-0346">Stress response</keyword>
<dbReference type="Proteomes" id="UP000556026">
    <property type="component" value="Unassembled WGS sequence"/>
</dbReference>
<dbReference type="Gene3D" id="1.10.8.60">
    <property type="match status" value="1"/>
</dbReference>
<dbReference type="CDD" id="cd19499">
    <property type="entry name" value="RecA-like_ClpB_Hsp104-like"/>
    <property type="match status" value="1"/>
</dbReference>
<dbReference type="InterPro" id="IPR018368">
    <property type="entry name" value="ClpA/B_CS1"/>
</dbReference>
<dbReference type="PROSITE" id="PS00870">
    <property type="entry name" value="CLPAB_1"/>
    <property type="match status" value="1"/>
</dbReference>
<dbReference type="GO" id="GO:0016887">
    <property type="term" value="F:ATP hydrolysis activity"/>
    <property type="evidence" value="ECO:0007669"/>
    <property type="project" value="InterPro"/>
</dbReference>
<keyword evidence="11" id="KW-0963">Cytoplasm</keyword>
<dbReference type="InterPro" id="IPR001270">
    <property type="entry name" value="ClpA/B"/>
</dbReference>
<comment type="subcellular location">
    <subcellularLocation>
        <location evidence="11">Cytoplasm</location>
    </subcellularLocation>
</comment>
<evidence type="ECO:0000256" key="8">
    <source>
        <dbReference type="ARBA" id="ARBA00026057"/>
    </source>
</evidence>
<dbReference type="Pfam" id="PF17871">
    <property type="entry name" value="AAA_lid_9"/>
    <property type="match status" value="1"/>
</dbReference>
<dbReference type="PANTHER" id="PTHR11638">
    <property type="entry name" value="ATP-DEPENDENT CLP PROTEASE"/>
    <property type="match status" value="1"/>
</dbReference>
<dbReference type="InterPro" id="IPR041546">
    <property type="entry name" value="ClpA/ClpB_AAA_lid"/>
</dbReference>
<dbReference type="FunFam" id="3.40.50.300:FF:000120">
    <property type="entry name" value="ATP-dependent chaperone ClpB"/>
    <property type="match status" value="1"/>
</dbReference>
<dbReference type="EMBL" id="BLXX01000005">
    <property type="protein sequence ID" value="GFO59796.1"/>
    <property type="molecule type" value="Genomic_DNA"/>
</dbReference>
<dbReference type="Gene3D" id="3.40.50.300">
    <property type="entry name" value="P-loop containing nucleotide triphosphate hydrolases"/>
    <property type="match status" value="3"/>
</dbReference>
<comment type="subunit">
    <text evidence="8">Homohexamer. The oligomerization is ATP-dependent.</text>
</comment>
<comment type="subunit">
    <text evidence="11">Homohexamer; The oligomerization is ATP-dependent.</text>
</comment>
<dbReference type="InterPro" id="IPR036628">
    <property type="entry name" value="Clp_N_dom_sf"/>
</dbReference>
<dbReference type="InterPro" id="IPR028299">
    <property type="entry name" value="ClpA/B_CS2"/>
</dbReference>